<proteinExistence type="predicted"/>
<evidence type="ECO:0000313" key="2">
    <source>
        <dbReference type="Proteomes" id="UP000433945"/>
    </source>
</evidence>
<dbReference type="Proteomes" id="UP000433945">
    <property type="component" value="Unassembled WGS sequence"/>
</dbReference>
<keyword evidence="2" id="KW-1185">Reference proteome</keyword>
<name>A0A6N8HAQ4_9FLAO</name>
<dbReference type="OrthoDB" id="798298at2"/>
<accession>A0A6N8HAQ4</accession>
<comment type="caution">
    <text evidence="1">The sequence shown here is derived from an EMBL/GenBank/DDBJ whole genome shotgun (WGS) entry which is preliminary data.</text>
</comment>
<sequence>MMFQNSKIVSTKCAGGIDKIKGVFVCETEDVNALTHAMEKALDSNTDYCRVLFDKLLEVKSIDGFVGKIDSVIYEK</sequence>
<evidence type="ECO:0000313" key="1">
    <source>
        <dbReference type="EMBL" id="MUV03624.1"/>
    </source>
</evidence>
<protein>
    <recommendedName>
        <fullName evidence="3">Glycosyltransferase</fullName>
    </recommendedName>
</protein>
<dbReference type="AlphaFoldDB" id="A0A6N8HAQ4"/>
<dbReference type="EMBL" id="WOWP01000024">
    <property type="protein sequence ID" value="MUV03624.1"/>
    <property type="molecule type" value="Genomic_DNA"/>
</dbReference>
<evidence type="ECO:0008006" key="3">
    <source>
        <dbReference type="Google" id="ProtNLM"/>
    </source>
</evidence>
<organism evidence="1 2">
    <name type="scientific">Flavobacterium rakeshii</name>
    <dbReference type="NCBI Taxonomy" id="1038845"/>
    <lineage>
        <taxon>Bacteria</taxon>
        <taxon>Pseudomonadati</taxon>
        <taxon>Bacteroidota</taxon>
        <taxon>Flavobacteriia</taxon>
        <taxon>Flavobacteriales</taxon>
        <taxon>Flavobacteriaceae</taxon>
        <taxon>Flavobacterium</taxon>
    </lineage>
</organism>
<reference evidence="1 2" key="1">
    <citation type="submission" date="2019-12" db="EMBL/GenBank/DDBJ databases">
        <authorList>
            <person name="Sun J.-Q."/>
        </authorList>
    </citation>
    <scope>NUCLEOTIDE SEQUENCE [LARGE SCALE GENOMIC DNA]</scope>
    <source>
        <strain evidence="1 2">JCM 17928</strain>
    </source>
</reference>
<gene>
    <name evidence="1" type="ORF">GN157_07865</name>
</gene>